<proteinExistence type="inferred from homology"/>
<keyword evidence="6 9" id="KW-0119">Carbohydrate metabolism</keyword>
<dbReference type="NCBIfam" id="TIGR00217">
    <property type="entry name" value="malQ"/>
    <property type="match status" value="1"/>
</dbReference>
<evidence type="ECO:0000256" key="4">
    <source>
        <dbReference type="ARBA" id="ARBA00022676"/>
    </source>
</evidence>
<dbReference type="EMBL" id="JBJQOH010000006">
    <property type="protein sequence ID" value="KAL3683790.1"/>
    <property type="molecule type" value="Genomic_DNA"/>
</dbReference>
<protein>
    <recommendedName>
        <fullName evidence="3 9">4-alpha-glucanotransferase</fullName>
        <ecNumber evidence="3 9">2.4.1.25</ecNumber>
    </recommendedName>
    <alternativeName>
        <fullName evidence="7 9">Amylomaltase</fullName>
    </alternativeName>
    <alternativeName>
        <fullName evidence="8 9">Disproportionating enzyme</fullName>
    </alternativeName>
</protein>
<evidence type="ECO:0000256" key="2">
    <source>
        <dbReference type="ARBA" id="ARBA00005684"/>
    </source>
</evidence>
<comment type="similarity">
    <text evidence="2 9">Belongs to the disproportionating enzyme family.</text>
</comment>
<keyword evidence="4 9" id="KW-0328">Glycosyltransferase</keyword>
<evidence type="ECO:0000313" key="10">
    <source>
        <dbReference type="EMBL" id="KAL3683790.1"/>
    </source>
</evidence>
<evidence type="ECO:0000256" key="8">
    <source>
        <dbReference type="ARBA" id="ARBA00031501"/>
    </source>
</evidence>
<dbReference type="AlphaFoldDB" id="A0ABD3GWZ2"/>
<accession>A0ABD3GWZ2</accession>
<evidence type="ECO:0000313" key="11">
    <source>
        <dbReference type="Proteomes" id="UP001633002"/>
    </source>
</evidence>
<name>A0ABD3GWZ2_9MARC</name>
<evidence type="ECO:0000256" key="1">
    <source>
        <dbReference type="ARBA" id="ARBA00000439"/>
    </source>
</evidence>
<dbReference type="Pfam" id="PF02446">
    <property type="entry name" value="Glyco_hydro_77"/>
    <property type="match status" value="1"/>
</dbReference>
<dbReference type="NCBIfam" id="NF011080">
    <property type="entry name" value="PRK14508.1-3"/>
    <property type="match status" value="1"/>
</dbReference>
<dbReference type="PANTHER" id="PTHR32438:SF5">
    <property type="entry name" value="4-ALPHA-GLUCANOTRANSFERASE DPE1, CHLOROPLASTIC_AMYLOPLASTIC"/>
    <property type="match status" value="1"/>
</dbReference>
<evidence type="ECO:0000256" key="9">
    <source>
        <dbReference type="RuleBase" id="RU361207"/>
    </source>
</evidence>
<keyword evidence="11" id="KW-1185">Reference proteome</keyword>
<dbReference type="Proteomes" id="UP001633002">
    <property type="component" value="Unassembled WGS sequence"/>
</dbReference>
<dbReference type="Gene3D" id="3.20.20.80">
    <property type="entry name" value="Glycosidases"/>
    <property type="match status" value="1"/>
</dbReference>
<evidence type="ECO:0000256" key="5">
    <source>
        <dbReference type="ARBA" id="ARBA00022679"/>
    </source>
</evidence>
<organism evidence="10 11">
    <name type="scientific">Riccia sorocarpa</name>
    <dbReference type="NCBI Taxonomy" id="122646"/>
    <lineage>
        <taxon>Eukaryota</taxon>
        <taxon>Viridiplantae</taxon>
        <taxon>Streptophyta</taxon>
        <taxon>Embryophyta</taxon>
        <taxon>Marchantiophyta</taxon>
        <taxon>Marchantiopsida</taxon>
        <taxon>Marchantiidae</taxon>
        <taxon>Marchantiales</taxon>
        <taxon>Ricciaceae</taxon>
        <taxon>Riccia</taxon>
    </lineage>
</organism>
<evidence type="ECO:0000256" key="6">
    <source>
        <dbReference type="ARBA" id="ARBA00023277"/>
    </source>
</evidence>
<dbReference type="InterPro" id="IPR003385">
    <property type="entry name" value="Glyco_hydro_77"/>
</dbReference>
<sequence length="610" mass="68011">MASSSISISPQFSSNCLKANLQRAEQFVSQRCSLFGKFLAPLGLNCNGNSAVAHSSVRAKKKMVGPTARYIAGDDLPEDYAADDPSKTAPERRIGILMHPTSLPGPYGIGDLGEEAHRFLDWLKAAGCTVWQVLPLVPPGRNAGEDGSPYAGQDANCGNTLLISLDLLVSWGLLDRKDLPKKTPVGKIDFEAVAAIKDPLLLKAGKALVKSHGGLREEMEKFRKSPSISAWLEEAALFAAIDSTASEGAWWMWPEELRDRHPKALDAARKKHKDFIDVFIAQQFLFQRQWNGIHKYANECGIQVIGDMPIYVGAHSADVWANRHSFMLDEETGAPTMVSGVPPDAFSETGQLWGSPLYNWKAMAKDNYKWWVARMRRAYDLYDEFRIDHFRGLAGYWAVKAGAFLPSGFLIVTIVQEKQPRLMVGPREPFFEAIKKSLGKLEIIAEDLGVITSDVVALRKAINAPGMAILQFGFGGDSSNPHLPHNHEVDQVVYPGTHDNDTVLGWWKSLTPEEQEAVKEYFRITKEDDISWEFIRAAMSSVARTVIVPMQDVLGLDTDARMNIPATQAGNWGWRIGETGIFTKLVKEKDRFRNLAKYYNRLPRKYFCPI</sequence>
<evidence type="ECO:0000256" key="3">
    <source>
        <dbReference type="ARBA" id="ARBA00012560"/>
    </source>
</evidence>
<dbReference type="SUPFAM" id="SSF51445">
    <property type="entry name" value="(Trans)glycosidases"/>
    <property type="match status" value="1"/>
</dbReference>
<dbReference type="InterPro" id="IPR017853">
    <property type="entry name" value="GH"/>
</dbReference>
<comment type="catalytic activity">
    <reaction evidence="1 9">
        <text>Transfers a segment of a (1-&gt;4)-alpha-D-glucan to a new position in an acceptor, which may be glucose or a (1-&gt;4)-alpha-D-glucan.</text>
        <dbReference type="EC" id="2.4.1.25"/>
    </reaction>
</comment>
<dbReference type="EC" id="2.4.1.25" evidence="3 9"/>
<evidence type="ECO:0000256" key="7">
    <source>
        <dbReference type="ARBA" id="ARBA00031423"/>
    </source>
</evidence>
<dbReference type="GO" id="GO:0004134">
    <property type="term" value="F:4-alpha-glucanotransferase activity"/>
    <property type="evidence" value="ECO:0007669"/>
    <property type="project" value="UniProtKB-EC"/>
</dbReference>
<gene>
    <name evidence="10" type="ORF">R1sor_001812</name>
</gene>
<keyword evidence="5 9" id="KW-0808">Transferase</keyword>
<comment type="caution">
    <text evidence="10">The sequence shown here is derived from an EMBL/GenBank/DDBJ whole genome shotgun (WGS) entry which is preliminary data.</text>
</comment>
<dbReference type="PANTHER" id="PTHR32438">
    <property type="entry name" value="4-ALPHA-GLUCANOTRANSFERASE DPE1, CHLOROPLASTIC/AMYLOPLASTIC"/>
    <property type="match status" value="1"/>
</dbReference>
<reference evidence="10 11" key="1">
    <citation type="submission" date="2024-09" db="EMBL/GenBank/DDBJ databases">
        <title>Chromosome-scale assembly of Riccia sorocarpa.</title>
        <authorList>
            <person name="Paukszto L."/>
        </authorList>
    </citation>
    <scope>NUCLEOTIDE SEQUENCE [LARGE SCALE GENOMIC DNA]</scope>
    <source>
        <strain evidence="10">LP-2024</strain>
        <tissue evidence="10">Aerial parts of the thallus</tissue>
    </source>
</reference>